<name>A0ABX6KQ33_CHRGL</name>
<evidence type="ECO:0000259" key="3">
    <source>
        <dbReference type="Pfam" id="PF00291"/>
    </source>
</evidence>
<dbReference type="InterPro" id="IPR036052">
    <property type="entry name" value="TrpB-like_PALP_sf"/>
</dbReference>
<accession>A0ABX6KQ33</accession>
<comment type="cofactor">
    <cofactor evidence="1">
        <name>pyridoxal 5'-phosphate</name>
        <dbReference type="ChEBI" id="CHEBI:597326"/>
    </cofactor>
</comment>
<sequence>MIFNSIMQMIGNTPLLKIDLGYKNVNAFVKMESFNPTGSIKDRACYYNILGAIQDGTLTKEKTILDASSGNMACSLAFFGLMMGYKVKVICNSKLTKDKEDFIRYFGADLEVLGDITFEGNQECRRIANTEEGKQKYCFLDQLHNVNNPKASYETLGPEIYRDLPNVKAVIGSMGSGGSMLGVSRFMKEQSGNIKIFTSQAASGTKIPGTGGFIDGDYKTPFIHELEDKKLYDDTFPITLEQAEKNTEILLSQGVFSGYQAGGVMEAAVQAIEKYNIEGDIVLVIGDAGWKNMEKLKRQW</sequence>
<dbReference type="InterPro" id="IPR050214">
    <property type="entry name" value="Cys_Synth/Cystath_Beta-Synth"/>
</dbReference>
<dbReference type="RefSeq" id="WP_168238273.1">
    <property type="nucleotide sequence ID" value="NZ_CP050995.1"/>
</dbReference>
<dbReference type="PANTHER" id="PTHR10314">
    <property type="entry name" value="CYSTATHIONINE BETA-SYNTHASE"/>
    <property type="match status" value="1"/>
</dbReference>
<evidence type="ECO:0000256" key="1">
    <source>
        <dbReference type="ARBA" id="ARBA00001933"/>
    </source>
</evidence>
<organism evidence="4 5">
    <name type="scientific">Chryseobacterium gallinarum</name>
    <dbReference type="NCBI Taxonomy" id="1324352"/>
    <lineage>
        <taxon>Bacteria</taxon>
        <taxon>Pseudomonadati</taxon>
        <taxon>Bacteroidota</taxon>
        <taxon>Flavobacteriia</taxon>
        <taxon>Flavobacteriales</taxon>
        <taxon>Weeksellaceae</taxon>
        <taxon>Chryseobacterium group</taxon>
        <taxon>Chryseobacterium</taxon>
    </lineage>
</organism>
<reference evidence="4 5" key="1">
    <citation type="submission" date="2019-09" db="EMBL/GenBank/DDBJ databases">
        <title>FDA dAtabase for Regulatory Grade micrObial Sequences (FDA-ARGOS): Supporting development and validation of Infectious Disease Dx tests.</title>
        <authorList>
            <person name="Sciortino C."/>
            <person name="Tallon L."/>
            <person name="Sadzewicz L."/>
            <person name="Vavikolanu K."/>
            <person name="Mehta A."/>
            <person name="Aluvathingal J."/>
            <person name="Nadendla S."/>
            <person name="Nandy P."/>
            <person name="Geyer C."/>
            <person name="Yan Y."/>
            <person name="Sichtig H."/>
        </authorList>
    </citation>
    <scope>NUCLEOTIDE SEQUENCE [LARGE SCALE GENOMIC DNA]</scope>
    <source>
        <strain evidence="4 5">FDAARGOS_636</strain>
    </source>
</reference>
<evidence type="ECO:0000256" key="2">
    <source>
        <dbReference type="ARBA" id="ARBA00022898"/>
    </source>
</evidence>
<dbReference type="Pfam" id="PF00291">
    <property type="entry name" value="PALP"/>
    <property type="match status" value="1"/>
</dbReference>
<dbReference type="Proteomes" id="UP000501570">
    <property type="component" value="Chromosome"/>
</dbReference>
<protein>
    <submittedName>
        <fullName evidence="4">Pyridoxal-phosphate dependent enzyme</fullName>
    </submittedName>
</protein>
<gene>
    <name evidence="4" type="ORF">FOB44_08650</name>
</gene>
<evidence type="ECO:0000313" key="5">
    <source>
        <dbReference type="Proteomes" id="UP000501570"/>
    </source>
</evidence>
<dbReference type="EMBL" id="CP050995">
    <property type="protein sequence ID" value="QIY90733.1"/>
    <property type="molecule type" value="Genomic_DNA"/>
</dbReference>
<dbReference type="SUPFAM" id="SSF53686">
    <property type="entry name" value="Tryptophan synthase beta subunit-like PLP-dependent enzymes"/>
    <property type="match status" value="1"/>
</dbReference>
<keyword evidence="2" id="KW-0663">Pyridoxal phosphate</keyword>
<dbReference type="Gene3D" id="3.40.50.1100">
    <property type="match status" value="2"/>
</dbReference>
<feature type="domain" description="Tryptophan synthase beta chain-like PALP" evidence="3">
    <location>
        <begin position="7"/>
        <end position="285"/>
    </location>
</feature>
<keyword evidence="5" id="KW-1185">Reference proteome</keyword>
<proteinExistence type="predicted"/>
<dbReference type="InterPro" id="IPR001926">
    <property type="entry name" value="TrpB-like_PALP"/>
</dbReference>
<evidence type="ECO:0000313" key="4">
    <source>
        <dbReference type="EMBL" id="QIY90733.1"/>
    </source>
</evidence>